<feature type="domain" description="Glycosyltransferase RgtA/B/C/D-like" evidence="9">
    <location>
        <begin position="78"/>
        <end position="229"/>
    </location>
</feature>
<evidence type="ECO:0000256" key="3">
    <source>
        <dbReference type="ARBA" id="ARBA00022676"/>
    </source>
</evidence>
<keyword evidence="5 8" id="KW-0812">Transmembrane</keyword>
<feature type="transmembrane region" description="Helical" evidence="8">
    <location>
        <begin position="308"/>
        <end position="327"/>
    </location>
</feature>
<dbReference type="PANTHER" id="PTHR33908">
    <property type="entry name" value="MANNOSYLTRANSFERASE YKCB-RELATED"/>
    <property type="match status" value="1"/>
</dbReference>
<evidence type="ECO:0000256" key="4">
    <source>
        <dbReference type="ARBA" id="ARBA00022679"/>
    </source>
</evidence>
<feature type="transmembrane region" description="Helical" evidence="8">
    <location>
        <begin position="97"/>
        <end position="118"/>
    </location>
</feature>
<dbReference type="Proteomes" id="UP000292459">
    <property type="component" value="Unassembled WGS sequence"/>
</dbReference>
<dbReference type="GO" id="GO:0009103">
    <property type="term" value="P:lipopolysaccharide biosynthetic process"/>
    <property type="evidence" value="ECO:0007669"/>
    <property type="project" value="UniProtKB-ARBA"/>
</dbReference>
<evidence type="ECO:0000256" key="5">
    <source>
        <dbReference type="ARBA" id="ARBA00022692"/>
    </source>
</evidence>
<feature type="transmembrane region" description="Helical" evidence="8">
    <location>
        <begin position="333"/>
        <end position="351"/>
    </location>
</feature>
<comment type="subcellular location">
    <subcellularLocation>
        <location evidence="1">Cell membrane</location>
        <topology evidence="1">Multi-pass membrane protein</topology>
    </subcellularLocation>
</comment>
<dbReference type="Pfam" id="PF13231">
    <property type="entry name" value="PMT_2"/>
    <property type="match status" value="1"/>
</dbReference>
<dbReference type="EMBL" id="QVFV01000007">
    <property type="protein sequence ID" value="RZM75674.1"/>
    <property type="molecule type" value="Genomic_DNA"/>
</dbReference>
<keyword evidence="4" id="KW-0808">Transferase</keyword>
<dbReference type="GO" id="GO:0005886">
    <property type="term" value="C:plasma membrane"/>
    <property type="evidence" value="ECO:0007669"/>
    <property type="project" value="UniProtKB-SubCell"/>
</dbReference>
<evidence type="ECO:0000313" key="10">
    <source>
        <dbReference type="EMBL" id="RZM75674.1"/>
    </source>
</evidence>
<dbReference type="AlphaFoldDB" id="A0A4V2E1X7"/>
<feature type="transmembrane region" description="Helical" evidence="8">
    <location>
        <begin position="282"/>
        <end position="301"/>
    </location>
</feature>
<keyword evidence="2" id="KW-1003">Cell membrane</keyword>
<feature type="transmembrane region" description="Helical" evidence="8">
    <location>
        <begin position="222"/>
        <end position="239"/>
    </location>
</feature>
<sequence length="519" mass="58765">MITRSPSSTNTVVSSRWSPPFLSQLLTWGALVYGVVLRLGYYSTNRSLWHDEAAVTLNILNRSYGELLQQLDYGQAAPPLFLWTQKAVTQLLGPSEYALRLLPVTASVLSLGLFYHLLQRYASRWARPIAMTLFATMGYVLYFAAEVKPYAGDLAIALALFLVLMPLSDRQFSRRQQVGFSLLGAASIWLSYPSVFMLAATAVATAIDTPRSRRWSQLQNRLPVYGVWLASFLGLYLGVIQNTLEAGELEAVFESRFPSSVWDVWWLVDALGRVFYRPLGFLGIPEGFAAIACLTGCIWLYRYQRRTLVLLLLPIGVTLLAGYLQHYPFRDRLILFLAPFGFLLIAEGIAWPLRQPRWWGKAWGWLLVAVLLVPVTWRTTTQAFQTDTTPLFHAFAIRPAVQYIQSNWQESDVIFVESRGRRPFQYYAQRFDFASDDHILSDARLPAAADVSVEYFDEILTPFADAPRLWLFFVLQSDSLPAPDDLLTVLNDYFQSEPLDVLKTSNTLTCLYEPASATP</sequence>
<dbReference type="PANTHER" id="PTHR33908:SF11">
    <property type="entry name" value="MEMBRANE PROTEIN"/>
    <property type="match status" value="1"/>
</dbReference>
<evidence type="ECO:0000256" key="2">
    <source>
        <dbReference type="ARBA" id="ARBA00022475"/>
    </source>
</evidence>
<comment type="caution">
    <text evidence="10">The sequence shown here is derived from an EMBL/GenBank/DDBJ whole genome shotgun (WGS) entry which is preliminary data.</text>
</comment>
<evidence type="ECO:0000256" key="7">
    <source>
        <dbReference type="ARBA" id="ARBA00023136"/>
    </source>
</evidence>
<keyword evidence="7 8" id="KW-0472">Membrane</keyword>
<accession>A0A4V2E1X7</accession>
<dbReference type="OrthoDB" id="506059at2"/>
<feature type="transmembrane region" description="Helical" evidence="8">
    <location>
        <begin position="180"/>
        <end position="202"/>
    </location>
</feature>
<reference evidence="10 11" key="1">
    <citation type="submission" date="2018-11" db="EMBL/GenBank/DDBJ databases">
        <title>Whole genome sequencing of an environmental sample.</title>
        <authorList>
            <person name="Sarangi A.N."/>
            <person name="Singh D."/>
            <person name="Tripathy S."/>
        </authorList>
    </citation>
    <scope>NUCLEOTIDE SEQUENCE [LARGE SCALE GENOMIC DNA]</scope>
    <source>
        <strain evidence="10 11">Lakshadweep</strain>
    </source>
</reference>
<organism evidence="10 11">
    <name type="scientific">Leptolyngbya iicbica LK</name>
    <dbReference type="NCBI Taxonomy" id="2294035"/>
    <lineage>
        <taxon>Bacteria</taxon>
        <taxon>Bacillati</taxon>
        <taxon>Cyanobacteriota</taxon>
        <taxon>Cyanophyceae</taxon>
        <taxon>Leptolyngbyales</taxon>
        <taxon>Leptolyngbyaceae</taxon>
        <taxon>Leptolyngbya group</taxon>
        <taxon>Leptolyngbya</taxon>
        <taxon>Leptolyngbya iicbica</taxon>
    </lineage>
</organism>
<evidence type="ECO:0000259" key="9">
    <source>
        <dbReference type="Pfam" id="PF13231"/>
    </source>
</evidence>
<feature type="transmembrane region" description="Helical" evidence="8">
    <location>
        <begin position="358"/>
        <end position="377"/>
    </location>
</feature>
<evidence type="ECO:0000256" key="8">
    <source>
        <dbReference type="SAM" id="Phobius"/>
    </source>
</evidence>
<protein>
    <recommendedName>
        <fullName evidence="9">Glycosyltransferase RgtA/B/C/D-like domain-containing protein</fullName>
    </recommendedName>
</protein>
<dbReference type="GO" id="GO:0016763">
    <property type="term" value="F:pentosyltransferase activity"/>
    <property type="evidence" value="ECO:0007669"/>
    <property type="project" value="TreeGrafter"/>
</dbReference>
<dbReference type="InterPro" id="IPR050297">
    <property type="entry name" value="LipidA_mod_glycosyltrf_83"/>
</dbReference>
<keyword evidence="3" id="KW-0328">Glycosyltransferase</keyword>
<feature type="transmembrane region" description="Helical" evidence="8">
    <location>
        <begin position="21"/>
        <end position="41"/>
    </location>
</feature>
<feature type="transmembrane region" description="Helical" evidence="8">
    <location>
        <begin position="150"/>
        <end position="168"/>
    </location>
</feature>
<dbReference type="InterPro" id="IPR038731">
    <property type="entry name" value="RgtA/B/C-like"/>
</dbReference>
<feature type="transmembrane region" description="Helical" evidence="8">
    <location>
        <begin position="125"/>
        <end position="144"/>
    </location>
</feature>
<keyword evidence="6 8" id="KW-1133">Transmembrane helix</keyword>
<name>A0A4V2E1X7_9CYAN</name>
<evidence type="ECO:0000256" key="1">
    <source>
        <dbReference type="ARBA" id="ARBA00004651"/>
    </source>
</evidence>
<keyword evidence="11" id="KW-1185">Reference proteome</keyword>
<proteinExistence type="predicted"/>
<gene>
    <name evidence="10" type="ORF">DYY88_20450</name>
</gene>
<evidence type="ECO:0000256" key="6">
    <source>
        <dbReference type="ARBA" id="ARBA00022989"/>
    </source>
</evidence>
<evidence type="ECO:0000313" key="11">
    <source>
        <dbReference type="Proteomes" id="UP000292459"/>
    </source>
</evidence>